<dbReference type="KEGG" id="rme:Rmet_0688"/>
<proteinExistence type="predicted"/>
<accession>Q1LQK2</accession>
<reference evidence="2" key="1">
    <citation type="journal article" date="2010" name="PLoS ONE">
        <title>The complete genome sequence of Cupriavidus metallidurans strain CH34, a master survivalist in harsh and anthropogenic environments.</title>
        <authorList>
            <person name="Janssen P.J."/>
            <person name="Van Houdt R."/>
            <person name="Moors H."/>
            <person name="Monsieurs P."/>
            <person name="Morin N."/>
            <person name="Michaux A."/>
            <person name="Benotmane M.A."/>
            <person name="Leys N."/>
            <person name="Vallaeys T."/>
            <person name="Lapidus A."/>
            <person name="Monchy S."/>
            <person name="Medigue C."/>
            <person name="Taghavi S."/>
            <person name="McCorkle S."/>
            <person name="Dunn J."/>
            <person name="van der Lelie D."/>
            <person name="Mergeay M."/>
        </authorList>
    </citation>
    <scope>NUCLEOTIDE SEQUENCE [LARGE SCALE GENOMIC DNA]</scope>
    <source>
        <strain evidence="2">ATCC 43123 / DSM 2839 / NBRC 102507 / CH34</strain>
    </source>
</reference>
<evidence type="ECO:0000313" key="1">
    <source>
        <dbReference type="EMBL" id="ABF07574.1"/>
    </source>
</evidence>
<name>Q1LQK2_CUPMC</name>
<protein>
    <submittedName>
        <fullName evidence="1">Uncharacterized protein</fullName>
    </submittedName>
</protein>
<evidence type="ECO:0000313" key="2">
    <source>
        <dbReference type="Proteomes" id="UP000002429"/>
    </source>
</evidence>
<keyword evidence="2" id="KW-1185">Reference proteome</keyword>
<dbReference type="Proteomes" id="UP000002429">
    <property type="component" value="Chromosome"/>
</dbReference>
<dbReference type="AlphaFoldDB" id="Q1LQK2"/>
<gene>
    <name evidence="1" type="ordered locus">Rmet_0688</name>
</gene>
<organism evidence="1 2">
    <name type="scientific">Cupriavidus metallidurans (strain ATCC 43123 / DSM 2839 / NBRC 102507 / CH34)</name>
    <name type="common">Ralstonia metallidurans</name>
    <dbReference type="NCBI Taxonomy" id="266264"/>
    <lineage>
        <taxon>Bacteria</taxon>
        <taxon>Pseudomonadati</taxon>
        <taxon>Pseudomonadota</taxon>
        <taxon>Betaproteobacteria</taxon>
        <taxon>Burkholderiales</taxon>
        <taxon>Burkholderiaceae</taxon>
        <taxon>Cupriavidus</taxon>
    </lineage>
</organism>
<dbReference type="STRING" id="266264.Rmet_0688"/>
<dbReference type="HOGENOM" id="CLU_2668421_0_0_4"/>
<sequence>MRPTMTDTRRWCRPQEETVAMAITTRIRKKKQYRKAVLKLRAAIKRGDAEAIRIRREQLQAMPKPRLRYAREAQA</sequence>
<dbReference type="EMBL" id="CP000352">
    <property type="protein sequence ID" value="ABF07574.1"/>
    <property type="molecule type" value="Genomic_DNA"/>
</dbReference>